<comment type="caution">
    <text evidence="2">The sequence shown here is derived from an EMBL/GenBank/DDBJ whole genome shotgun (WGS) entry which is preliminary data.</text>
</comment>
<evidence type="ECO:0000313" key="3">
    <source>
        <dbReference type="Proteomes" id="UP001589810"/>
    </source>
</evidence>
<keyword evidence="3" id="KW-1185">Reference proteome</keyword>
<keyword evidence="1" id="KW-1133">Transmembrane helix</keyword>
<dbReference type="RefSeq" id="WP_273937148.1">
    <property type="nucleotide sequence ID" value="NZ_CP097263.1"/>
</dbReference>
<keyword evidence="1" id="KW-0472">Membrane</keyword>
<organism evidence="2 3">
    <name type="scientific">Kutzneria chonburiensis</name>
    <dbReference type="NCBI Taxonomy" id="1483604"/>
    <lineage>
        <taxon>Bacteria</taxon>
        <taxon>Bacillati</taxon>
        <taxon>Actinomycetota</taxon>
        <taxon>Actinomycetes</taxon>
        <taxon>Pseudonocardiales</taxon>
        <taxon>Pseudonocardiaceae</taxon>
        <taxon>Kutzneria</taxon>
    </lineage>
</organism>
<dbReference type="Proteomes" id="UP001589810">
    <property type="component" value="Unassembled WGS sequence"/>
</dbReference>
<evidence type="ECO:0000313" key="2">
    <source>
        <dbReference type="EMBL" id="MFC0546909.1"/>
    </source>
</evidence>
<gene>
    <name evidence="2" type="ORF">ACFFH7_35740</name>
</gene>
<evidence type="ECO:0000256" key="1">
    <source>
        <dbReference type="SAM" id="Phobius"/>
    </source>
</evidence>
<accession>A0ABV6N2U4</accession>
<sequence>MTTRRPTTGLVWLAVTALVSLAWTVNFLAPFIWPAYRPDPSITSLFTVVVGGVVAVQVERADRHRADAGPDHDTEGDPQ</sequence>
<feature type="transmembrane region" description="Helical" evidence="1">
    <location>
        <begin position="12"/>
        <end position="36"/>
    </location>
</feature>
<proteinExistence type="predicted"/>
<reference evidence="2 3" key="1">
    <citation type="submission" date="2024-09" db="EMBL/GenBank/DDBJ databases">
        <authorList>
            <person name="Sun Q."/>
            <person name="Mori K."/>
        </authorList>
    </citation>
    <scope>NUCLEOTIDE SEQUENCE [LARGE SCALE GENOMIC DNA]</scope>
    <source>
        <strain evidence="2 3">TBRC 1432</strain>
    </source>
</reference>
<protein>
    <submittedName>
        <fullName evidence="2">Uncharacterized protein</fullName>
    </submittedName>
</protein>
<keyword evidence="1" id="KW-0812">Transmembrane</keyword>
<name>A0ABV6N2U4_9PSEU</name>
<dbReference type="EMBL" id="JBHLUD010000013">
    <property type="protein sequence ID" value="MFC0546909.1"/>
    <property type="molecule type" value="Genomic_DNA"/>
</dbReference>
<feature type="transmembrane region" description="Helical" evidence="1">
    <location>
        <begin position="42"/>
        <end position="58"/>
    </location>
</feature>